<dbReference type="InterPro" id="IPR010982">
    <property type="entry name" value="Lambda_DNA-bd_dom_sf"/>
</dbReference>
<dbReference type="Proteomes" id="UP000215509">
    <property type="component" value="Unassembled WGS sequence"/>
</dbReference>
<accession>A0A229UT18</accession>
<feature type="domain" description="HTH cro/C1-type" evidence="1">
    <location>
        <begin position="8"/>
        <end position="52"/>
    </location>
</feature>
<dbReference type="SUPFAM" id="SSF47413">
    <property type="entry name" value="lambda repressor-like DNA-binding domains"/>
    <property type="match status" value="1"/>
</dbReference>
<evidence type="ECO:0000313" key="2">
    <source>
        <dbReference type="EMBL" id="OXM86578.1"/>
    </source>
</evidence>
<dbReference type="OrthoDB" id="2615321at2"/>
<keyword evidence="3" id="KW-1185">Reference proteome</keyword>
<dbReference type="RefSeq" id="WP_094014525.1">
    <property type="nucleotide sequence ID" value="NZ_NMQW01000013.1"/>
</dbReference>
<dbReference type="SMART" id="SM00530">
    <property type="entry name" value="HTH_XRE"/>
    <property type="match status" value="1"/>
</dbReference>
<dbReference type="Gene3D" id="1.10.260.40">
    <property type="entry name" value="lambda repressor-like DNA-binding domains"/>
    <property type="match status" value="1"/>
</dbReference>
<gene>
    <name evidence="2" type="ORF">CF651_08985</name>
</gene>
<dbReference type="PROSITE" id="PS50943">
    <property type="entry name" value="HTH_CROC1"/>
    <property type="match status" value="1"/>
</dbReference>
<sequence>MGSFGEQLRQIRQQKGAALHEFAKELGVSPVYLSNLETGKTQTIQLEVLSRLQNELHMVIEEEDGVDPWAAARVERIGAMLMELYRADKQAAEYLMGMLEQGIEMFVMKSLAQK</sequence>
<name>A0A229UT18_9BACL</name>
<evidence type="ECO:0000259" key="1">
    <source>
        <dbReference type="PROSITE" id="PS50943"/>
    </source>
</evidence>
<dbReference type="CDD" id="cd00093">
    <property type="entry name" value="HTH_XRE"/>
    <property type="match status" value="1"/>
</dbReference>
<protein>
    <submittedName>
        <fullName evidence="2">Transcriptional regulator</fullName>
    </submittedName>
</protein>
<organism evidence="2 3">
    <name type="scientific">Paenibacillus rigui</name>
    <dbReference type="NCBI Taxonomy" id="554312"/>
    <lineage>
        <taxon>Bacteria</taxon>
        <taxon>Bacillati</taxon>
        <taxon>Bacillota</taxon>
        <taxon>Bacilli</taxon>
        <taxon>Bacillales</taxon>
        <taxon>Paenibacillaceae</taxon>
        <taxon>Paenibacillus</taxon>
    </lineage>
</organism>
<reference evidence="2 3" key="1">
    <citation type="submission" date="2017-07" db="EMBL/GenBank/DDBJ databases">
        <title>Genome sequencing and assembly of Paenibacillus rigui.</title>
        <authorList>
            <person name="Mayilraj S."/>
        </authorList>
    </citation>
    <scope>NUCLEOTIDE SEQUENCE [LARGE SCALE GENOMIC DNA]</scope>
    <source>
        <strain evidence="2 3">JCM 16352</strain>
    </source>
</reference>
<dbReference type="GO" id="GO:0003677">
    <property type="term" value="F:DNA binding"/>
    <property type="evidence" value="ECO:0007669"/>
    <property type="project" value="InterPro"/>
</dbReference>
<proteinExistence type="predicted"/>
<evidence type="ECO:0000313" key="3">
    <source>
        <dbReference type="Proteomes" id="UP000215509"/>
    </source>
</evidence>
<dbReference type="EMBL" id="NMQW01000013">
    <property type="protein sequence ID" value="OXM86578.1"/>
    <property type="molecule type" value="Genomic_DNA"/>
</dbReference>
<comment type="caution">
    <text evidence="2">The sequence shown here is derived from an EMBL/GenBank/DDBJ whole genome shotgun (WGS) entry which is preliminary data.</text>
</comment>
<dbReference type="AlphaFoldDB" id="A0A229UT18"/>
<dbReference type="Pfam" id="PF13560">
    <property type="entry name" value="HTH_31"/>
    <property type="match status" value="1"/>
</dbReference>
<dbReference type="InterPro" id="IPR001387">
    <property type="entry name" value="Cro/C1-type_HTH"/>
</dbReference>